<feature type="domain" description="ASX DEUBAD" evidence="2">
    <location>
        <begin position="1033"/>
        <end position="1116"/>
    </location>
</feature>
<dbReference type="GeneID" id="31365644"/>
<feature type="region of interest" description="Disordered" evidence="1">
    <location>
        <begin position="902"/>
        <end position="934"/>
    </location>
</feature>
<feature type="compositionally biased region" description="Low complexity" evidence="1">
    <location>
        <begin position="744"/>
        <end position="781"/>
    </location>
</feature>
<feature type="region of interest" description="Disordered" evidence="1">
    <location>
        <begin position="558"/>
        <end position="589"/>
    </location>
</feature>
<feature type="compositionally biased region" description="Basic and acidic residues" evidence="1">
    <location>
        <begin position="154"/>
        <end position="181"/>
    </location>
</feature>
<accession>D3BQI8</accession>
<proteinExistence type="predicted"/>
<gene>
    <name evidence="3" type="ORF">PPL_10173</name>
</gene>
<evidence type="ECO:0000256" key="1">
    <source>
        <dbReference type="SAM" id="MobiDB-lite"/>
    </source>
</evidence>
<name>D3BQI8_HETP5</name>
<feature type="region of interest" description="Disordered" evidence="1">
    <location>
        <begin position="154"/>
        <end position="183"/>
    </location>
</feature>
<feature type="compositionally biased region" description="Low complexity" evidence="1">
    <location>
        <begin position="644"/>
        <end position="691"/>
    </location>
</feature>
<feature type="compositionally biased region" description="Low complexity" evidence="1">
    <location>
        <begin position="967"/>
        <end position="977"/>
    </location>
</feature>
<dbReference type="PANTHER" id="PTHR34204">
    <property type="entry name" value="RNA-BINDING ASCH DOMAIN PROTEIN"/>
    <property type="match status" value="1"/>
</dbReference>
<feature type="compositionally biased region" description="Polar residues" evidence="1">
    <location>
        <begin position="782"/>
        <end position="794"/>
    </location>
</feature>
<dbReference type="PANTHER" id="PTHR34204:SF2">
    <property type="entry name" value="RNA-BINDING ASCH DOMAIN PROTEIN"/>
    <property type="match status" value="1"/>
</dbReference>
<feature type="compositionally biased region" description="Basic and acidic residues" evidence="1">
    <location>
        <begin position="531"/>
        <end position="543"/>
    </location>
</feature>
<dbReference type="RefSeq" id="XP_020428540.1">
    <property type="nucleotide sequence ID" value="XM_020580955.1"/>
</dbReference>
<feature type="region of interest" description="Disordered" evidence="1">
    <location>
        <begin position="967"/>
        <end position="1035"/>
    </location>
</feature>
<feature type="compositionally biased region" description="Gly residues" evidence="1">
    <location>
        <begin position="731"/>
        <end position="743"/>
    </location>
</feature>
<dbReference type="InParanoid" id="D3BQI8"/>
<dbReference type="Proteomes" id="UP000001396">
    <property type="component" value="Unassembled WGS sequence"/>
</dbReference>
<dbReference type="InterPro" id="IPR028020">
    <property type="entry name" value="ASX_DEUBAD_dom"/>
</dbReference>
<organism evidence="3 4">
    <name type="scientific">Heterostelium pallidum (strain ATCC 26659 / Pp 5 / PN500)</name>
    <name type="common">Cellular slime mold</name>
    <name type="synonym">Polysphondylium pallidum</name>
    <dbReference type="NCBI Taxonomy" id="670386"/>
    <lineage>
        <taxon>Eukaryota</taxon>
        <taxon>Amoebozoa</taxon>
        <taxon>Evosea</taxon>
        <taxon>Eumycetozoa</taxon>
        <taxon>Dictyostelia</taxon>
        <taxon>Acytosteliales</taxon>
        <taxon>Acytosteliaceae</taxon>
        <taxon>Heterostelium</taxon>
    </lineage>
</organism>
<protein>
    <recommendedName>
        <fullName evidence="2">ASX DEUBAD domain-containing protein</fullName>
    </recommendedName>
</protein>
<evidence type="ECO:0000259" key="2">
    <source>
        <dbReference type="Pfam" id="PF13919"/>
    </source>
</evidence>
<evidence type="ECO:0000313" key="4">
    <source>
        <dbReference type="Proteomes" id="UP000001396"/>
    </source>
</evidence>
<dbReference type="Pfam" id="PF13919">
    <property type="entry name" value="ASXH"/>
    <property type="match status" value="1"/>
</dbReference>
<sequence length="1211" mass="132818">MDIEMELDYSKLLELDQILKYLIENRLSFEWLADDQRDNLLNEDDTPQFIDENISMILVAWYKLGRYPNRMVSLHGLNEVSDFVETQKAWEQQFLTNINSLFKQYDSLRTCKIDSNDNNDDNSIDIITNNSNENNVNIEKETITTNCCKNENIEKSNENKENSTESNKESNNENSVEEKKNYKNNQFIDNNKLLVDKVKELITSQLNLDRLLNMLGMRKTVGSSSAIPHGPVRLMNSANLPHTPGSASRLSVSARAFCKHANRSENSFWGSGKGPELDKNQRSEKTIIRILRDSTWINMHALPHNIIILEVRCSESYGLRWGCDGNFFRGTLEPMMESFLWLVLSFLVSLMDCGANSYDLTGGVDISKSQSIYFNSNGSLVDQQQQQQQSSLDYGNQFLSQTSYFIPKPPPPHSPTNHQVPKFSTPVSNGNINSSIPIGHINSNNNRFLNINKRKLEMNITTNFQSNNNNNNQSVVQTTSQPQYIFNNFQQQQQQQNSVVTSNSTVDINMKILNNQITPTSVCSQVPSSPRTDKKDQSIKFDRQSSCPTFSTVYIQPGANGSGTTQSNDLSIQPNSANSSPNSFPFATTLPNEFNTKVEFSPISISPTPTSSDDNPTSSGSSTASSSSSSGKTSTPKKKKGKSKSSSSASSTSTTSTFTPANATTTTNTTTTSSTSSSSSQSSTPLNSSSSIPNPESTAGSPIGATSPSSENLIIFDSPSSKKSKKSKSSSGGGGGGGRGGRGSKSSLSRSSSSKSLLNLKSNTDTAKTTATATTTPTSVTLNIDPTKSTSSLPMPTISELPMTLQQQQQQQHQHQQQQQPLNQQQQPQQQQQEMYLFPPVQMSYDNFVNSACTRFNILIAELSPLQTVRFINYVQTTLLTHYPNHTPSIMRGFDDPMVIGSVQNYDTSSSSSSSSSSSLSSPMNLQQQQQQLQQQIQPMEIITPTDLNNNCLQPMIAQPITSYTTITNNNTTTTTTTDKKSSLKSSNTILPPPPTQSKALTLPSKRSAESQSFHSGTTKIKTKPKKKKQVKRSKAPNTIANDFVTNKRSPLASVDIYNVLTESVLNTLNIEELTKLSTLLPSGEKIEDIFKNKYFMESLGVYKKNLELGTYDEYEIPKMILETEVVTPTSTTTSASSSSSSLDSTNTKANTNDTNNATTNTTTTSTSTETTTESTTTADAAAADITTNNSTTSSSSSPPTTPTPMNTSDT</sequence>
<comment type="caution">
    <text evidence="3">The sequence shown here is derived from an EMBL/GenBank/DDBJ whole genome shotgun (WGS) entry which is preliminary data.</text>
</comment>
<feature type="compositionally biased region" description="Low complexity" evidence="1">
    <location>
        <begin position="574"/>
        <end position="587"/>
    </location>
</feature>
<feature type="compositionally biased region" description="Polar residues" evidence="1">
    <location>
        <begin position="521"/>
        <end position="530"/>
    </location>
</feature>
<feature type="compositionally biased region" description="Basic residues" evidence="1">
    <location>
        <begin position="1021"/>
        <end position="1035"/>
    </location>
</feature>
<feature type="compositionally biased region" description="Polar residues" evidence="1">
    <location>
        <begin position="692"/>
        <end position="712"/>
    </location>
</feature>
<reference evidence="3 4" key="1">
    <citation type="journal article" date="2011" name="Genome Res.">
        <title>Phylogeny-wide analysis of social amoeba genomes highlights ancient origins for complex intercellular communication.</title>
        <authorList>
            <person name="Heidel A.J."/>
            <person name="Lawal H.M."/>
            <person name="Felder M."/>
            <person name="Schilde C."/>
            <person name="Helps N.R."/>
            <person name="Tunggal B."/>
            <person name="Rivero F."/>
            <person name="John U."/>
            <person name="Schleicher M."/>
            <person name="Eichinger L."/>
            <person name="Platzer M."/>
            <person name="Noegel A.A."/>
            <person name="Schaap P."/>
            <person name="Gloeckner G."/>
        </authorList>
    </citation>
    <scope>NUCLEOTIDE SEQUENCE [LARGE SCALE GENOMIC DNA]</scope>
    <source>
        <strain evidence="4">ATCC 26659 / Pp 5 / PN500</strain>
    </source>
</reference>
<feature type="compositionally biased region" description="Low complexity" evidence="1">
    <location>
        <begin position="805"/>
        <end position="832"/>
    </location>
</feature>
<feature type="region of interest" description="Disordered" evidence="1">
    <location>
        <begin position="601"/>
        <end position="832"/>
    </location>
</feature>
<evidence type="ECO:0000313" key="3">
    <source>
        <dbReference type="EMBL" id="EFA76408.1"/>
    </source>
</evidence>
<dbReference type="AlphaFoldDB" id="D3BQI8"/>
<feature type="region of interest" description="Disordered" evidence="1">
    <location>
        <begin position="1130"/>
        <end position="1211"/>
    </location>
</feature>
<feature type="compositionally biased region" description="Low complexity" evidence="1">
    <location>
        <begin position="909"/>
        <end position="934"/>
    </location>
</feature>
<feature type="region of interest" description="Disordered" evidence="1">
    <location>
        <begin position="521"/>
        <end position="543"/>
    </location>
</feature>
<keyword evidence="4" id="KW-1185">Reference proteome</keyword>
<feature type="compositionally biased region" description="Polar residues" evidence="1">
    <location>
        <begin position="562"/>
        <end position="573"/>
    </location>
</feature>
<feature type="compositionally biased region" description="Low complexity" evidence="1">
    <location>
        <begin position="601"/>
        <end position="634"/>
    </location>
</feature>
<dbReference type="EMBL" id="ADBJ01000047">
    <property type="protein sequence ID" value="EFA76408.1"/>
    <property type="molecule type" value="Genomic_DNA"/>
</dbReference>